<dbReference type="AlphaFoldDB" id="A0A3M7QSA5"/>
<sequence>MKKARFTCFAKPRFFQRNLSFNTRPGNKNGFLQCKHLYSTYSYCKGSSLTNRLAALENISNLLSQWILNSSSNSAKDENF</sequence>
<protein>
    <submittedName>
        <fullName evidence="1">Uncharacterized protein</fullName>
    </submittedName>
</protein>
<dbReference type="EMBL" id="REGN01005249">
    <property type="protein sequence ID" value="RNA14163.1"/>
    <property type="molecule type" value="Genomic_DNA"/>
</dbReference>
<proteinExistence type="predicted"/>
<keyword evidence="2" id="KW-1185">Reference proteome</keyword>
<dbReference type="Proteomes" id="UP000276133">
    <property type="component" value="Unassembled WGS sequence"/>
</dbReference>
<evidence type="ECO:0000313" key="1">
    <source>
        <dbReference type="EMBL" id="RNA14163.1"/>
    </source>
</evidence>
<organism evidence="1 2">
    <name type="scientific">Brachionus plicatilis</name>
    <name type="common">Marine rotifer</name>
    <name type="synonym">Brachionus muelleri</name>
    <dbReference type="NCBI Taxonomy" id="10195"/>
    <lineage>
        <taxon>Eukaryota</taxon>
        <taxon>Metazoa</taxon>
        <taxon>Spiralia</taxon>
        <taxon>Gnathifera</taxon>
        <taxon>Rotifera</taxon>
        <taxon>Eurotatoria</taxon>
        <taxon>Monogononta</taxon>
        <taxon>Pseudotrocha</taxon>
        <taxon>Ploima</taxon>
        <taxon>Brachionidae</taxon>
        <taxon>Brachionus</taxon>
    </lineage>
</organism>
<comment type="caution">
    <text evidence="1">The sequence shown here is derived from an EMBL/GenBank/DDBJ whole genome shotgun (WGS) entry which is preliminary data.</text>
</comment>
<accession>A0A3M7QSA5</accession>
<evidence type="ECO:0000313" key="2">
    <source>
        <dbReference type="Proteomes" id="UP000276133"/>
    </source>
</evidence>
<gene>
    <name evidence="1" type="ORF">BpHYR1_030910</name>
</gene>
<reference evidence="1 2" key="1">
    <citation type="journal article" date="2018" name="Sci. Rep.">
        <title>Genomic signatures of local adaptation to the degree of environmental predictability in rotifers.</title>
        <authorList>
            <person name="Franch-Gras L."/>
            <person name="Hahn C."/>
            <person name="Garcia-Roger E.M."/>
            <person name="Carmona M.J."/>
            <person name="Serra M."/>
            <person name="Gomez A."/>
        </authorList>
    </citation>
    <scope>NUCLEOTIDE SEQUENCE [LARGE SCALE GENOMIC DNA]</scope>
    <source>
        <strain evidence="1">HYR1</strain>
    </source>
</reference>
<name>A0A3M7QSA5_BRAPC</name>